<evidence type="ECO:0000313" key="2">
    <source>
        <dbReference type="EMBL" id="OSX58977.1"/>
    </source>
</evidence>
<dbReference type="Pfam" id="PF12937">
    <property type="entry name" value="F-box-like"/>
    <property type="match status" value="1"/>
</dbReference>
<accession>A0A1X6MRG0</accession>
<gene>
    <name evidence="2" type="ORF">POSPLADRAFT_1041203</name>
</gene>
<feature type="domain" description="F-box" evidence="1">
    <location>
        <begin position="5"/>
        <end position="74"/>
    </location>
</feature>
<evidence type="ECO:0000259" key="1">
    <source>
        <dbReference type="Pfam" id="PF12937"/>
    </source>
</evidence>
<protein>
    <recommendedName>
        <fullName evidence="1">F-box domain-containing protein</fullName>
    </recommendedName>
</protein>
<dbReference type="Proteomes" id="UP000194127">
    <property type="component" value="Unassembled WGS sequence"/>
</dbReference>
<dbReference type="EMBL" id="KZ110603">
    <property type="protein sequence ID" value="OSX58977.1"/>
    <property type="molecule type" value="Genomic_DNA"/>
</dbReference>
<dbReference type="SUPFAM" id="SSF81383">
    <property type="entry name" value="F-box domain"/>
    <property type="match status" value="1"/>
</dbReference>
<dbReference type="RefSeq" id="XP_024335771.1">
    <property type="nucleotide sequence ID" value="XM_024477858.1"/>
</dbReference>
<dbReference type="AlphaFoldDB" id="A0A1X6MRG0"/>
<sequence>MSSCINHLPVELLTDIFAHVSSPFVDRRSNAEREVVWPTLFGLKDATALIPLMHVCRHWRAVALQSSSLWTTLHGRMHTLEADEYLARSQGTALHVVNFPHGRLDIEHLCQMFGSRIRSLFCDRSYDHRCLELGDTNIDTFGLSSAYSLYPLPSPLPLKSTTRLKVLVLNHIR</sequence>
<dbReference type="InterPro" id="IPR001810">
    <property type="entry name" value="F-box_dom"/>
</dbReference>
<evidence type="ECO:0000313" key="3">
    <source>
        <dbReference type="Proteomes" id="UP000194127"/>
    </source>
</evidence>
<organism evidence="2 3">
    <name type="scientific">Postia placenta MAD-698-R-SB12</name>
    <dbReference type="NCBI Taxonomy" id="670580"/>
    <lineage>
        <taxon>Eukaryota</taxon>
        <taxon>Fungi</taxon>
        <taxon>Dikarya</taxon>
        <taxon>Basidiomycota</taxon>
        <taxon>Agaricomycotina</taxon>
        <taxon>Agaricomycetes</taxon>
        <taxon>Polyporales</taxon>
        <taxon>Adustoporiaceae</taxon>
        <taxon>Rhodonia</taxon>
    </lineage>
</organism>
<feature type="non-terminal residue" evidence="2">
    <location>
        <position position="173"/>
    </location>
</feature>
<keyword evidence="3" id="KW-1185">Reference proteome</keyword>
<dbReference type="Gene3D" id="1.20.1280.50">
    <property type="match status" value="1"/>
</dbReference>
<reference evidence="2 3" key="1">
    <citation type="submission" date="2017-04" db="EMBL/GenBank/DDBJ databases">
        <title>Genome Sequence of the Model Brown-Rot Fungus Postia placenta SB12.</title>
        <authorList>
            <consortium name="DOE Joint Genome Institute"/>
            <person name="Gaskell J."/>
            <person name="Kersten P."/>
            <person name="Larrondo L.F."/>
            <person name="Canessa P."/>
            <person name="Martinez D."/>
            <person name="Hibbett D."/>
            <person name="Schmoll M."/>
            <person name="Kubicek C.P."/>
            <person name="Martinez A.T."/>
            <person name="Yadav J."/>
            <person name="Master E."/>
            <person name="Magnuson J.K."/>
            <person name="James T."/>
            <person name="Yaver D."/>
            <person name="Berka R."/>
            <person name="Labutti K."/>
            <person name="Lipzen A."/>
            <person name="Aerts A."/>
            <person name="Barry K."/>
            <person name="Henrissat B."/>
            <person name="Blanchette R."/>
            <person name="Grigoriev I."/>
            <person name="Cullen D."/>
        </authorList>
    </citation>
    <scope>NUCLEOTIDE SEQUENCE [LARGE SCALE GENOMIC DNA]</scope>
    <source>
        <strain evidence="2 3">MAD-698-R-SB12</strain>
    </source>
</reference>
<proteinExistence type="predicted"/>
<name>A0A1X6MRG0_9APHY</name>
<dbReference type="OrthoDB" id="2758836at2759"/>
<dbReference type="GeneID" id="36322808"/>
<dbReference type="InterPro" id="IPR036047">
    <property type="entry name" value="F-box-like_dom_sf"/>
</dbReference>